<keyword evidence="2" id="KW-1185">Reference proteome</keyword>
<protein>
    <submittedName>
        <fullName evidence="1">UPF0158 family protein</fullName>
    </submittedName>
</protein>
<organism evidence="1 2">
    <name type="scientific">Niabella ginsengisoli</name>
    <dbReference type="NCBI Taxonomy" id="522298"/>
    <lineage>
        <taxon>Bacteria</taxon>
        <taxon>Pseudomonadati</taxon>
        <taxon>Bacteroidota</taxon>
        <taxon>Chitinophagia</taxon>
        <taxon>Chitinophagales</taxon>
        <taxon>Chitinophagaceae</taxon>
        <taxon>Niabella</taxon>
    </lineage>
</organism>
<evidence type="ECO:0000313" key="1">
    <source>
        <dbReference type="EMBL" id="MCH5598032.1"/>
    </source>
</evidence>
<dbReference type="EMBL" id="JAKWBL010000001">
    <property type="protein sequence ID" value="MCH5598032.1"/>
    <property type="molecule type" value="Genomic_DNA"/>
</dbReference>
<gene>
    <name evidence="1" type="ORF">MKP09_08975</name>
</gene>
<evidence type="ECO:0000313" key="2">
    <source>
        <dbReference type="Proteomes" id="UP001202248"/>
    </source>
</evidence>
<reference evidence="1 2" key="1">
    <citation type="submission" date="2022-02" db="EMBL/GenBank/DDBJ databases">
        <authorList>
            <person name="Min J."/>
        </authorList>
    </citation>
    <scope>NUCLEOTIDE SEQUENCE [LARGE SCALE GENOMIC DNA]</scope>
    <source>
        <strain evidence="1 2">GR10-1</strain>
    </source>
</reference>
<dbReference type="Proteomes" id="UP001202248">
    <property type="component" value="Unassembled WGS sequence"/>
</dbReference>
<name>A0ABS9SI42_9BACT</name>
<accession>A0ABS9SI42</accession>
<dbReference type="RefSeq" id="WP_240827381.1">
    <property type="nucleotide sequence ID" value="NZ_JAKWBL010000001.1"/>
</dbReference>
<dbReference type="Pfam" id="PF03682">
    <property type="entry name" value="UPF0158"/>
    <property type="match status" value="1"/>
</dbReference>
<sequence length="196" mass="23262">MPHPLLSQILPILQVVQDDKEKLEQILIFLKAEILPQIESEHIEVVIPEKYEALVHTIADSLTAGMLCFLNMETLEVEDIPKSYLDEYDEEMAEEFGEEEGVFELKHLQWEHKCCFEPLPSSESFRIMENFTERVGDQKVQQILIGILNRKKPFANFNNFIHNSDYREDWFAFRLDAYKTHVREEIYLELKRKNEE</sequence>
<dbReference type="InterPro" id="IPR005361">
    <property type="entry name" value="UPF0158"/>
</dbReference>
<proteinExistence type="predicted"/>
<comment type="caution">
    <text evidence="1">The sequence shown here is derived from an EMBL/GenBank/DDBJ whole genome shotgun (WGS) entry which is preliminary data.</text>
</comment>